<sequence>MTAVNNELSISRLINAAPSKVWKAWSKPEHLARWWIPHPIECKVVKLDLRPGGGFETRMREGDGDFKPHVKACFLDIVPEQRLVWTTTLGEGWRPTEPWLALTAIITFAAEGNGTHYSARVMHKNAADSRKHEEMGFQEGWGTTIDQLAAFVEHLE</sequence>
<feature type="domain" description="Activator of Hsp90 ATPase homologue 1/2-like C-terminal" evidence="2">
    <location>
        <begin position="15"/>
        <end position="153"/>
    </location>
</feature>
<dbReference type="AlphaFoldDB" id="A0A1G9K7E4"/>
<dbReference type="SUPFAM" id="SSF55961">
    <property type="entry name" value="Bet v1-like"/>
    <property type="match status" value="1"/>
</dbReference>
<dbReference type="InterPro" id="IPR023393">
    <property type="entry name" value="START-like_dom_sf"/>
</dbReference>
<gene>
    <name evidence="3" type="ORF">SAMN05428953_1382</name>
</gene>
<dbReference type="RefSeq" id="WP_091600503.1">
    <property type="nucleotide sequence ID" value="NZ_FNEE01000038.1"/>
</dbReference>
<dbReference type="InterPro" id="IPR013538">
    <property type="entry name" value="ASHA1/2-like_C"/>
</dbReference>
<dbReference type="Pfam" id="PF08327">
    <property type="entry name" value="AHSA1"/>
    <property type="match status" value="1"/>
</dbReference>
<dbReference type="EMBL" id="FNEE01000038">
    <property type="protein sequence ID" value="SDL45466.1"/>
    <property type="molecule type" value="Genomic_DNA"/>
</dbReference>
<dbReference type="Proteomes" id="UP000198894">
    <property type="component" value="Unassembled WGS sequence"/>
</dbReference>
<accession>A0A1G9K7E4</accession>
<keyword evidence="4" id="KW-1185">Reference proteome</keyword>
<name>A0A1G9K7E4_9HYPH</name>
<dbReference type="Gene3D" id="3.30.530.20">
    <property type="match status" value="1"/>
</dbReference>
<evidence type="ECO:0000256" key="1">
    <source>
        <dbReference type="ARBA" id="ARBA00006817"/>
    </source>
</evidence>
<proteinExistence type="inferred from homology"/>
<evidence type="ECO:0000259" key="2">
    <source>
        <dbReference type="Pfam" id="PF08327"/>
    </source>
</evidence>
<organism evidence="3 4">
    <name type="scientific">Mesorhizobium muleiense</name>
    <dbReference type="NCBI Taxonomy" id="1004279"/>
    <lineage>
        <taxon>Bacteria</taxon>
        <taxon>Pseudomonadati</taxon>
        <taxon>Pseudomonadota</taxon>
        <taxon>Alphaproteobacteria</taxon>
        <taxon>Hyphomicrobiales</taxon>
        <taxon>Phyllobacteriaceae</taxon>
        <taxon>Mesorhizobium</taxon>
    </lineage>
</organism>
<dbReference type="CDD" id="cd08896">
    <property type="entry name" value="SRPBCC_CalC_Aha1-like_3"/>
    <property type="match status" value="1"/>
</dbReference>
<comment type="similarity">
    <text evidence="1">Belongs to the AHA1 family.</text>
</comment>
<evidence type="ECO:0000313" key="4">
    <source>
        <dbReference type="Proteomes" id="UP000198894"/>
    </source>
</evidence>
<protein>
    <submittedName>
        <fullName evidence="3">Uncharacterized conserved protein YndB, AHSA1/START domain</fullName>
    </submittedName>
</protein>
<reference evidence="4" key="1">
    <citation type="submission" date="2016-10" db="EMBL/GenBank/DDBJ databases">
        <authorList>
            <person name="Varghese N."/>
            <person name="Submissions S."/>
        </authorList>
    </citation>
    <scope>NUCLEOTIDE SEQUENCE [LARGE SCALE GENOMIC DNA]</scope>
    <source>
        <strain evidence="4">CGMCC 1.11022</strain>
    </source>
</reference>
<evidence type="ECO:0000313" key="3">
    <source>
        <dbReference type="EMBL" id="SDL45466.1"/>
    </source>
</evidence>